<reference evidence="1 2" key="1">
    <citation type="journal article" date="2012" name="Eukaryot. Cell">
        <title>Genome sequence of the fungus Glarea lozoyensis: the first genome sequence of a species from the Helotiaceae family.</title>
        <authorList>
            <person name="Youssar L."/>
            <person name="Gruening B.A."/>
            <person name="Erxleben A."/>
            <person name="Guenther S."/>
            <person name="Huettel W."/>
        </authorList>
    </citation>
    <scope>NUCLEOTIDE SEQUENCE [LARGE SCALE GENOMIC DNA]</scope>
    <source>
        <strain evidence="2">ATCC 74030 / MF5533</strain>
    </source>
</reference>
<dbReference type="SUPFAM" id="SSF51735">
    <property type="entry name" value="NAD(P)-binding Rossmann-fold domains"/>
    <property type="match status" value="1"/>
</dbReference>
<evidence type="ECO:0000313" key="2">
    <source>
        <dbReference type="Proteomes" id="UP000005446"/>
    </source>
</evidence>
<dbReference type="Proteomes" id="UP000005446">
    <property type="component" value="Unassembled WGS sequence"/>
</dbReference>
<proteinExistence type="predicted"/>
<gene>
    <name evidence="1" type="ORF">M7I_5475</name>
</gene>
<organism evidence="1 2">
    <name type="scientific">Glarea lozoyensis (strain ATCC 74030 / MF5533)</name>
    <dbReference type="NCBI Taxonomy" id="1104152"/>
    <lineage>
        <taxon>Eukaryota</taxon>
        <taxon>Fungi</taxon>
        <taxon>Dikarya</taxon>
        <taxon>Ascomycota</taxon>
        <taxon>Pezizomycotina</taxon>
        <taxon>Leotiomycetes</taxon>
        <taxon>Helotiales</taxon>
        <taxon>Helotiaceae</taxon>
        <taxon>Glarea</taxon>
    </lineage>
</organism>
<comment type="caution">
    <text evidence="1">The sequence shown here is derived from an EMBL/GenBank/DDBJ whole genome shotgun (WGS) entry which is preliminary data.</text>
</comment>
<protein>
    <submittedName>
        <fullName evidence="1">Putative Tetrahydroxynaphthalene reductase</fullName>
    </submittedName>
</protein>
<keyword evidence="2" id="KW-1185">Reference proteome</keyword>
<dbReference type="InParanoid" id="H0ES02"/>
<sequence length="101" mass="11075">MGTFAGFFYRQLTIKPKPLPQNVRLDGKTAIITGANAGLGLEAAKELATHGLALLRKFSASIWSSRYLPGLLNRAATTWETLRRSTLLIEELTSGADREEN</sequence>
<dbReference type="EMBL" id="AGUE01000138">
    <property type="protein sequence ID" value="EHK98726.1"/>
    <property type="molecule type" value="Genomic_DNA"/>
</dbReference>
<dbReference type="OrthoDB" id="191139at2759"/>
<accession>H0ES02</accession>
<dbReference type="Gene3D" id="3.40.50.720">
    <property type="entry name" value="NAD(P)-binding Rossmann-like Domain"/>
    <property type="match status" value="1"/>
</dbReference>
<dbReference type="InterPro" id="IPR036291">
    <property type="entry name" value="NAD(P)-bd_dom_sf"/>
</dbReference>
<dbReference type="AlphaFoldDB" id="H0ES02"/>
<evidence type="ECO:0000313" key="1">
    <source>
        <dbReference type="EMBL" id="EHK98726.1"/>
    </source>
</evidence>
<name>H0ES02_GLAL7</name>
<dbReference type="HOGENOM" id="CLU_2291987_0_0_1"/>